<accession>A0A512BMV1</accession>
<reference evidence="5 6" key="1">
    <citation type="submission" date="2019-07" db="EMBL/GenBank/DDBJ databases">
        <title>Whole genome shotgun sequence of Microvirga aerophila NBRC 106136.</title>
        <authorList>
            <person name="Hosoyama A."/>
            <person name="Uohara A."/>
            <person name="Ohji S."/>
            <person name="Ichikawa N."/>
        </authorList>
    </citation>
    <scope>NUCLEOTIDE SEQUENCE [LARGE SCALE GENOMIC DNA]</scope>
    <source>
        <strain evidence="5 6">NBRC 106136</strain>
    </source>
</reference>
<dbReference type="GO" id="GO:0005524">
    <property type="term" value="F:ATP binding"/>
    <property type="evidence" value="ECO:0007669"/>
    <property type="project" value="UniProtKB-KW"/>
</dbReference>
<sequence length="350" mass="38790">MPAPSPWWTPHVHADRRPFLLGRNRIQAALRGFFAAHEFVEVDTATLQVSPGNEAHLHAFKTQAIGPDGRKAPLYLHTSPEFACKKLLAAGETRIACFSHVYRNRERGPLHHPEFTMLEWYRAGEPYEALMADCHEILGLAAETAKTKAWSFRNHQVDPFLAPERLSVAEAFRRFAGIDLLASIDRSGATDRDRLAASLTEAGLRIAPDDTWSDLFSRVIVERVEPNLGLGRATILDEYPVAEAALARPTAGDPRVAERFELYACGVELANAFGELTDAAEQRRRFEGEMAEKMRVYGESYPVDEEFLAALGLMPEASGIALGFDRLVMLATGASRIEQVLWAPVPETAP</sequence>
<dbReference type="InterPro" id="IPR004364">
    <property type="entry name" value="Aa-tRNA-synt_II"/>
</dbReference>
<evidence type="ECO:0000313" key="6">
    <source>
        <dbReference type="Proteomes" id="UP000321085"/>
    </source>
</evidence>
<proteinExistence type="predicted"/>
<evidence type="ECO:0000259" key="4">
    <source>
        <dbReference type="PROSITE" id="PS50862"/>
    </source>
</evidence>
<evidence type="ECO:0000256" key="2">
    <source>
        <dbReference type="ARBA" id="ARBA00022741"/>
    </source>
</evidence>
<dbReference type="GO" id="GO:0005829">
    <property type="term" value="C:cytosol"/>
    <property type="evidence" value="ECO:0007669"/>
    <property type="project" value="TreeGrafter"/>
</dbReference>
<protein>
    <submittedName>
        <fullName evidence="5">EF-P lysine aminoacylase GenX</fullName>
    </submittedName>
</protein>
<dbReference type="GO" id="GO:0006430">
    <property type="term" value="P:lysyl-tRNA aminoacylation"/>
    <property type="evidence" value="ECO:0007669"/>
    <property type="project" value="InterPro"/>
</dbReference>
<organism evidence="5 6">
    <name type="scientific">Microvirga aerophila</name>
    <dbReference type="NCBI Taxonomy" id="670291"/>
    <lineage>
        <taxon>Bacteria</taxon>
        <taxon>Pseudomonadati</taxon>
        <taxon>Pseudomonadota</taxon>
        <taxon>Alphaproteobacteria</taxon>
        <taxon>Hyphomicrobiales</taxon>
        <taxon>Methylobacteriaceae</taxon>
        <taxon>Microvirga</taxon>
    </lineage>
</organism>
<dbReference type="Pfam" id="PF00152">
    <property type="entry name" value="tRNA-synt_2"/>
    <property type="match status" value="1"/>
</dbReference>
<dbReference type="Gene3D" id="3.30.930.10">
    <property type="entry name" value="Bira Bifunctional Protein, Domain 2"/>
    <property type="match status" value="1"/>
</dbReference>
<dbReference type="InterPro" id="IPR004525">
    <property type="entry name" value="EpmA"/>
</dbReference>
<gene>
    <name evidence="5" type="primary">genX</name>
    <name evidence="5" type="ORF">MAE02_09850</name>
</gene>
<feature type="domain" description="Aminoacyl-transfer RNA synthetases class-II family profile" evidence="4">
    <location>
        <begin position="23"/>
        <end position="344"/>
    </location>
</feature>
<dbReference type="PANTHER" id="PTHR42918:SF6">
    <property type="entry name" value="ELONGATION FACTOR P--(R)-BETA-LYSINE LIGASE"/>
    <property type="match status" value="1"/>
</dbReference>
<keyword evidence="1" id="KW-0436">Ligase</keyword>
<name>A0A512BMV1_9HYPH</name>
<keyword evidence="3" id="KW-0067">ATP-binding</keyword>
<dbReference type="GO" id="GO:0000049">
    <property type="term" value="F:tRNA binding"/>
    <property type="evidence" value="ECO:0007669"/>
    <property type="project" value="TreeGrafter"/>
</dbReference>
<dbReference type="Proteomes" id="UP000321085">
    <property type="component" value="Unassembled WGS sequence"/>
</dbReference>
<dbReference type="GO" id="GO:0004824">
    <property type="term" value="F:lysine-tRNA ligase activity"/>
    <property type="evidence" value="ECO:0007669"/>
    <property type="project" value="InterPro"/>
</dbReference>
<dbReference type="InterPro" id="IPR006195">
    <property type="entry name" value="aa-tRNA-synth_II"/>
</dbReference>
<keyword evidence="6" id="KW-1185">Reference proteome</keyword>
<evidence type="ECO:0000256" key="1">
    <source>
        <dbReference type="ARBA" id="ARBA00022598"/>
    </source>
</evidence>
<dbReference type="RefSeq" id="WP_114185384.1">
    <property type="nucleotide sequence ID" value="NZ_BJYU01000008.1"/>
</dbReference>
<dbReference type="NCBIfam" id="TIGR00462">
    <property type="entry name" value="genX"/>
    <property type="match status" value="1"/>
</dbReference>
<comment type="caution">
    <text evidence="5">The sequence shown here is derived from an EMBL/GenBank/DDBJ whole genome shotgun (WGS) entry which is preliminary data.</text>
</comment>
<dbReference type="PANTHER" id="PTHR42918">
    <property type="entry name" value="LYSYL-TRNA SYNTHETASE"/>
    <property type="match status" value="1"/>
</dbReference>
<dbReference type="EMBL" id="BJYU01000008">
    <property type="protein sequence ID" value="GEO13289.1"/>
    <property type="molecule type" value="Genomic_DNA"/>
</dbReference>
<evidence type="ECO:0000256" key="3">
    <source>
        <dbReference type="ARBA" id="ARBA00022840"/>
    </source>
</evidence>
<dbReference type="InterPro" id="IPR045864">
    <property type="entry name" value="aa-tRNA-synth_II/BPL/LPL"/>
</dbReference>
<dbReference type="AlphaFoldDB" id="A0A512BMV1"/>
<evidence type="ECO:0000313" key="5">
    <source>
        <dbReference type="EMBL" id="GEO13289.1"/>
    </source>
</evidence>
<keyword evidence="2" id="KW-0547">Nucleotide-binding</keyword>
<dbReference type="PROSITE" id="PS50862">
    <property type="entry name" value="AA_TRNA_LIGASE_II"/>
    <property type="match status" value="1"/>
</dbReference>
<dbReference type="SUPFAM" id="SSF55681">
    <property type="entry name" value="Class II aaRS and biotin synthetases"/>
    <property type="match status" value="1"/>
</dbReference>
<dbReference type="OrthoDB" id="9801152at2"/>